<sequence length="167" mass="19080">MATAKNKILDRQQVLQKIKRIAFEIYEQNYLEEAIYLAGIPQDGYAFAEMLRAELKNITDIPVELIKINVDKKNLMKEITLDKAADSLTDKTIIIVDDVMNTGKTFFYALQPFMTVPLKKLQTAVLVNRSHTVYPVAVNFSGYELSTVLSEHIEVDLTKDKESVYLF</sequence>
<dbReference type="CDD" id="cd06223">
    <property type="entry name" value="PRTases_typeI"/>
    <property type="match status" value="1"/>
</dbReference>
<dbReference type="PANTHER" id="PTHR11608:SF0">
    <property type="entry name" value="BIFUNCTIONAL PROTEIN PYRR"/>
    <property type="match status" value="1"/>
</dbReference>
<evidence type="ECO:0000313" key="2">
    <source>
        <dbReference type="EMBL" id="BDC97734.1"/>
    </source>
</evidence>
<evidence type="ECO:0000259" key="1">
    <source>
        <dbReference type="Pfam" id="PF00156"/>
    </source>
</evidence>
<dbReference type="RefSeq" id="WP_338397332.1">
    <property type="nucleotide sequence ID" value="NZ_AP025292.1"/>
</dbReference>
<dbReference type="Gene3D" id="3.40.50.2020">
    <property type="match status" value="1"/>
</dbReference>
<reference evidence="2 3" key="1">
    <citation type="submission" date="2021-12" db="EMBL/GenBank/DDBJ databases">
        <title>Genome sequencing of bacteria with rrn-lacking chromosome and rrn-plasmid.</title>
        <authorList>
            <person name="Anda M."/>
            <person name="Iwasaki W."/>
        </authorList>
    </citation>
    <scope>NUCLEOTIDE SEQUENCE [LARGE SCALE GENOMIC DNA]</scope>
    <source>
        <strain evidence="2 3">NBRC 101262</strain>
    </source>
</reference>
<proteinExistence type="predicted"/>
<feature type="domain" description="Phosphoribosyltransferase" evidence="1">
    <location>
        <begin position="7"/>
        <end position="136"/>
    </location>
</feature>
<dbReference type="InterPro" id="IPR050137">
    <property type="entry name" value="PyrR_bifunctional"/>
</dbReference>
<keyword evidence="3" id="KW-1185">Reference proteome</keyword>
<dbReference type="Pfam" id="PF00156">
    <property type="entry name" value="Pribosyltran"/>
    <property type="match status" value="1"/>
</dbReference>
<dbReference type="SUPFAM" id="SSF53271">
    <property type="entry name" value="PRTase-like"/>
    <property type="match status" value="1"/>
</dbReference>
<accession>A0ABN6L3U8</accession>
<gene>
    <name evidence="2" type="primary">pyrR</name>
    <name evidence="2" type="ORF">PEPS_00150</name>
</gene>
<protein>
    <submittedName>
        <fullName evidence="2">Bifunctional protein PyrR</fullName>
    </submittedName>
</protein>
<organism evidence="2 3">
    <name type="scientific">Persicobacter psychrovividus</name>
    <dbReference type="NCBI Taxonomy" id="387638"/>
    <lineage>
        <taxon>Bacteria</taxon>
        <taxon>Pseudomonadati</taxon>
        <taxon>Bacteroidota</taxon>
        <taxon>Cytophagia</taxon>
        <taxon>Cytophagales</taxon>
        <taxon>Persicobacteraceae</taxon>
        <taxon>Persicobacter</taxon>
    </lineage>
</organism>
<dbReference type="EMBL" id="AP025292">
    <property type="protein sequence ID" value="BDC97734.1"/>
    <property type="molecule type" value="Genomic_DNA"/>
</dbReference>
<dbReference type="Proteomes" id="UP001354989">
    <property type="component" value="Chromosome"/>
</dbReference>
<name>A0ABN6L3U8_9BACT</name>
<dbReference type="InterPro" id="IPR029057">
    <property type="entry name" value="PRTase-like"/>
</dbReference>
<evidence type="ECO:0000313" key="3">
    <source>
        <dbReference type="Proteomes" id="UP001354989"/>
    </source>
</evidence>
<dbReference type="InterPro" id="IPR000836">
    <property type="entry name" value="PRTase_dom"/>
</dbReference>
<dbReference type="PANTHER" id="PTHR11608">
    <property type="entry name" value="BIFUNCTIONAL PROTEIN PYRR"/>
    <property type="match status" value="1"/>
</dbReference>